<name>A0A6N7ZF19_9MICO</name>
<dbReference type="InterPro" id="IPR014001">
    <property type="entry name" value="Helicase_ATP-bd"/>
</dbReference>
<dbReference type="AlphaFoldDB" id="A0A6N7ZF19"/>
<dbReference type="GO" id="GO:0004386">
    <property type="term" value="F:helicase activity"/>
    <property type="evidence" value="ECO:0007669"/>
    <property type="project" value="UniProtKB-KW"/>
</dbReference>
<dbReference type="Proteomes" id="UP000440668">
    <property type="component" value="Unassembled WGS sequence"/>
</dbReference>
<evidence type="ECO:0000313" key="3">
    <source>
        <dbReference type="Proteomes" id="UP000440668"/>
    </source>
</evidence>
<sequence>MPADPHPQERPDVDDVLRHLKDFQRRTVDHVHARLWDDVDPSHRFLVADEVGLGKTLVAKGVIAKAVDLLWDTVDRIDVVYICSNQQIARQNLARLTLRGHEPLHAERLTLMPLVTGELAGKKLNFVSFTPGTSLQVTSGGGRALERVVMYWMLARGSQDLDVRPRRWLQFFRDSSSLKNFTADVERFRRHRMHELDLDFAAEFAEQLSRDRGPRGGKLLDELAECVQEFNYLRGNPAKDLSRRRSRIIGAMRATVARLAIERLEPDLVVMDEFQRFSELMRADAESEAAELLHSLVGYAGTDGTAVRTLLLSATPYKMYTLPDEPDGEDHYRDFVSTVEFLAGADRAATVRAGLATMREGMLAPTDESAVARAITARDAVEHELRRVICRTERLAATREKDGMLREVPLPGVEVTAGDLLDHASLDDVAGAVHAASGAQRQDMLEFWRSTPYTLNLMDRRTYKVKTLFDDAVAAHAPAVTSALASARGLLPYDVVDAYERLDPGNAKMRGLVTDVLDRGAWRLAWLPPSLPYYEPAGPFADPALARFTKRLAFSAWNVAPKAISVVVSYEAERRAATAASGGRRRYGDPAPTPRLQYRISEGRLDGMPTFLLSYPSVALADAGDPLRHARAAGRRLTRGEVEAAVRAGVESMLASLPPGDSSLRPGADQRWYWAAPLLLDAARVAGQDGFFDVLGHDEDADEPDGAGHARAFERHVAAAREIRADELGARPHDLVDVLTAAALAAPGTCALRALGRAVGSASDAAPDGWWASDPEVREIAFGIGGGFRSLFNRPETQTLVDAERADATRDDTAYWRSVLDYCADGGLQAVLDEYAHTLVESEGLVDKTVHERAARIGEVLRGALQLRTPTSAVDDIRVADGQVRVEDRRVRTHFAARFGRGTTDEGAEIREEHVRTAFNSPFWPFVLASTSVGQEGLDFHTYSHAVVHWNLPGNPVDLEQREGRVHRYKGHAVRKNVAQRYGDAAFISTDADPWAAAFDAATQDRPDGATEIFPSWVCAAPDGAAIERYVPALPLSKEASRYRRLRRTVGAYRSVIGQARQEDLLRLAGDADLSWAHIDLAP</sequence>
<dbReference type="Pfam" id="PF00271">
    <property type="entry name" value="Helicase_C"/>
    <property type="match status" value="1"/>
</dbReference>
<dbReference type="InterPro" id="IPR001650">
    <property type="entry name" value="Helicase_C-like"/>
</dbReference>
<dbReference type="Gene3D" id="3.40.50.300">
    <property type="entry name" value="P-loop containing nucleotide triphosphate hydrolases"/>
    <property type="match status" value="2"/>
</dbReference>
<reference evidence="2 3" key="1">
    <citation type="submission" date="2019-11" db="EMBL/GenBank/DDBJ databases">
        <title>Cellulosimicrobium composti sp. nov. isolated from a compost.</title>
        <authorList>
            <person name="Yang Y."/>
        </authorList>
    </citation>
    <scope>NUCLEOTIDE SEQUENCE [LARGE SCALE GENOMIC DNA]</scope>
    <source>
        <strain evidence="2 3">BIT-GX5</strain>
    </source>
</reference>
<keyword evidence="2" id="KW-0347">Helicase</keyword>
<dbReference type="EMBL" id="WMKA01000005">
    <property type="protein sequence ID" value="MTG88047.1"/>
    <property type="molecule type" value="Genomic_DNA"/>
</dbReference>
<dbReference type="SUPFAM" id="SSF52540">
    <property type="entry name" value="P-loop containing nucleoside triphosphate hydrolases"/>
    <property type="match status" value="2"/>
</dbReference>
<protein>
    <submittedName>
        <fullName evidence="2">Helicase</fullName>
    </submittedName>
</protein>
<comment type="caution">
    <text evidence="2">The sequence shown here is derived from an EMBL/GenBank/DDBJ whole genome shotgun (WGS) entry which is preliminary data.</text>
</comment>
<keyword evidence="2" id="KW-0547">Nucleotide-binding</keyword>
<organism evidence="2 3">
    <name type="scientific">Cellulosimicrobium composti</name>
    <dbReference type="NCBI Taxonomy" id="2672572"/>
    <lineage>
        <taxon>Bacteria</taxon>
        <taxon>Bacillati</taxon>
        <taxon>Actinomycetota</taxon>
        <taxon>Actinomycetes</taxon>
        <taxon>Micrococcales</taxon>
        <taxon>Promicromonosporaceae</taxon>
        <taxon>Cellulosimicrobium</taxon>
    </lineage>
</organism>
<keyword evidence="2" id="KW-0378">Hydrolase</keyword>
<feature type="domain" description="Helicase ATP-binding" evidence="1">
    <location>
        <begin position="16"/>
        <end position="336"/>
    </location>
</feature>
<evidence type="ECO:0000259" key="1">
    <source>
        <dbReference type="SMART" id="SM00487"/>
    </source>
</evidence>
<evidence type="ECO:0000313" key="2">
    <source>
        <dbReference type="EMBL" id="MTG88047.1"/>
    </source>
</evidence>
<gene>
    <name evidence="2" type="ORF">GJV82_03610</name>
</gene>
<keyword evidence="2" id="KW-0067">ATP-binding</keyword>
<accession>A0A6N7ZF19</accession>
<dbReference type="RefSeq" id="WP_155098273.1">
    <property type="nucleotide sequence ID" value="NZ_WMKA01000005.1"/>
</dbReference>
<proteinExistence type="predicted"/>
<dbReference type="InterPro" id="IPR027417">
    <property type="entry name" value="P-loop_NTPase"/>
</dbReference>
<dbReference type="SMART" id="SM00487">
    <property type="entry name" value="DEXDc"/>
    <property type="match status" value="1"/>
</dbReference>